<reference evidence="2 3" key="1">
    <citation type="submission" date="2018-04" db="EMBL/GenBank/DDBJ databases">
        <title>Genomic Encyclopedia of Type Strains, Phase IV (KMG-IV): sequencing the most valuable type-strain genomes for metagenomic binning, comparative biology and taxonomic classification.</title>
        <authorList>
            <person name="Goeker M."/>
        </authorList>
    </citation>
    <scope>NUCLEOTIDE SEQUENCE [LARGE SCALE GENOMIC DNA]</scope>
    <source>
        <strain evidence="2 3">DSM 10065</strain>
    </source>
</reference>
<accession>A0A2U1CMC1</accession>
<dbReference type="EMBL" id="QEKO01000002">
    <property type="protein sequence ID" value="PVY62137.1"/>
    <property type="molecule type" value="Genomic_DNA"/>
</dbReference>
<proteinExistence type="predicted"/>
<comment type="caution">
    <text evidence="2">The sequence shown here is derived from an EMBL/GenBank/DDBJ whole genome shotgun (WGS) entry which is preliminary data.</text>
</comment>
<sequence length="406" mass="46694">MHKTTTFPRRELYDMVWETPLTRLAETIGVSDVALAKSCRRAGIPLPGRGYWAKAERDRPRRPPLPKLKDEYYEVIRFQLASTNDPHNQRKLKPEKGEPIIVPTRLDSPHPLVAQTLKAVGRAKSDQGHLSPPSGRALDIRVSPGSLDRAARLMDALIKASETRRHVWRITENGPTDVEVDGETLHIQLHEKLKRHELPPPSRPTRARGPRPWEPDLDALFALRKQFEWRPTGILTLGIDGPWLTGSVRKNWNDTEHGSLDNKLHEVLAGLAPAAAAIKAHREECERRRKAEEERAARRREEERRVAHQRRLRARLVRAAGQWERAQRLRAFQTAVSARLDELSPPQREKADTWLRWVDEQIDKLDPLQSDLSGLIDLDPPSGDSFTHDPPNGDEWDWWSINRRRY</sequence>
<keyword evidence="3" id="KW-1185">Reference proteome</keyword>
<dbReference type="RefSeq" id="WP_116518129.1">
    <property type="nucleotide sequence ID" value="NZ_JACCEX010000002.1"/>
</dbReference>
<organism evidence="2 3">
    <name type="scientific">Pusillimonas noertemannii</name>
    <dbReference type="NCBI Taxonomy" id="305977"/>
    <lineage>
        <taxon>Bacteria</taxon>
        <taxon>Pseudomonadati</taxon>
        <taxon>Pseudomonadota</taxon>
        <taxon>Betaproteobacteria</taxon>
        <taxon>Burkholderiales</taxon>
        <taxon>Alcaligenaceae</taxon>
        <taxon>Pusillimonas</taxon>
    </lineage>
</organism>
<dbReference type="AlphaFoldDB" id="A0A2U1CMC1"/>
<dbReference type="Proteomes" id="UP000246145">
    <property type="component" value="Unassembled WGS sequence"/>
</dbReference>
<evidence type="ECO:0000313" key="2">
    <source>
        <dbReference type="EMBL" id="PVY62137.1"/>
    </source>
</evidence>
<feature type="coiled-coil region" evidence="1">
    <location>
        <begin position="275"/>
        <end position="311"/>
    </location>
</feature>
<name>A0A2U1CMC1_9BURK</name>
<evidence type="ECO:0000313" key="3">
    <source>
        <dbReference type="Proteomes" id="UP000246145"/>
    </source>
</evidence>
<dbReference type="OrthoDB" id="9777694at2"/>
<evidence type="ECO:0000256" key="1">
    <source>
        <dbReference type="SAM" id="Coils"/>
    </source>
</evidence>
<gene>
    <name evidence="2" type="ORF">C7440_1629</name>
</gene>
<keyword evidence="1" id="KW-0175">Coiled coil</keyword>
<protein>
    <submittedName>
        <fullName evidence="2">Uncharacterized protein</fullName>
    </submittedName>
</protein>